<keyword evidence="2" id="KW-1185">Reference proteome</keyword>
<evidence type="ECO:0000313" key="2">
    <source>
        <dbReference type="Proteomes" id="UP000031443"/>
    </source>
</evidence>
<dbReference type="AlphaFoldDB" id="M7BLK6"/>
<dbReference type="Proteomes" id="UP000031443">
    <property type="component" value="Unassembled WGS sequence"/>
</dbReference>
<proteinExistence type="predicted"/>
<reference evidence="2" key="1">
    <citation type="journal article" date="2013" name="Nat. Genet.">
        <title>The draft genomes of soft-shell turtle and green sea turtle yield insights into the development and evolution of the turtle-specific body plan.</title>
        <authorList>
            <person name="Wang Z."/>
            <person name="Pascual-Anaya J."/>
            <person name="Zadissa A."/>
            <person name="Li W."/>
            <person name="Niimura Y."/>
            <person name="Huang Z."/>
            <person name="Li C."/>
            <person name="White S."/>
            <person name="Xiong Z."/>
            <person name="Fang D."/>
            <person name="Wang B."/>
            <person name="Ming Y."/>
            <person name="Chen Y."/>
            <person name="Zheng Y."/>
            <person name="Kuraku S."/>
            <person name="Pignatelli M."/>
            <person name="Herrero J."/>
            <person name="Beal K."/>
            <person name="Nozawa M."/>
            <person name="Li Q."/>
            <person name="Wang J."/>
            <person name="Zhang H."/>
            <person name="Yu L."/>
            <person name="Shigenobu S."/>
            <person name="Wang J."/>
            <person name="Liu J."/>
            <person name="Flicek P."/>
            <person name="Searle S."/>
            <person name="Wang J."/>
            <person name="Kuratani S."/>
            <person name="Yin Y."/>
            <person name="Aken B."/>
            <person name="Zhang G."/>
            <person name="Irie N."/>
        </authorList>
    </citation>
    <scope>NUCLEOTIDE SEQUENCE [LARGE SCALE GENOMIC DNA]</scope>
</reference>
<name>M7BLK6_CHEMY</name>
<dbReference type="EMBL" id="KB524472">
    <property type="protein sequence ID" value="EMP36610.1"/>
    <property type="molecule type" value="Genomic_DNA"/>
</dbReference>
<accession>M7BLK6</accession>
<organism evidence="1 2">
    <name type="scientific">Chelonia mydas</name>
    <name type="common">Green sea-turtle</name>
    <name type="synonym">Chelonia agassizi</name>
    <dbReference type="NCBI Taxonomy" id="8469"/>
    <lineage>
        <taxon>Eukaryota</taxon>
        <taxon>Metazoa</taxon>
        <taxon>Chordata</taxon>
        <taxon>Craniata</taxon>
        <taxon>Vertebrata</taxon>
        <taxon>Euteleostomi</taxon>
        <taxon>Archelosauria</taxon>
        <taxon>Testudinata</taxon>
        <taxon>Testudines</taxon>
        <taxon>Cryptodira</taxon>
        <taxon>Durocryptodira</taxon>
        <taxon>Americhelydia</taxon>
        <taxon>Chelonioidea</taxon>
        <taxon>Cheloniidae</taxon>
        <taxon>Chelonia</taxon>
    </lineage>
</organism>
<sequence length="53" mass="5549">MGLGQRTAASGSCDRPNLQTLQSLLHATKQLIGRCGEGALRQATKQLIGGTQL</sequence>
<protein>
    <submittedName>
        <fullName evidence="1">Uncharacterized protein</fullName>
    </submittedName>
</protein>
<evidence type="ECO:0000313" key="1">
    <source>
        <dbReference type="EMBL" id="EMP36610.1"/>
    </source>
</evidence>
<gene>
    <name evidence="1" type="ORF">UY3_06191</name>
</gene>